<dbReference type="OrthoDB" id="9801717at2"/>
<dbReference type="KEGG" id="hyf:DTO96_102039"/>
<dbReference type="SUPFAM" id="SSF56349">
    <property type="entry name" value="DNA breaking-rejoining enzymes"/>
    <property type="match status" value="1"/>
</dbReference>
<comment type="similarity">
    <text evidence="1">Belongs to the 'phage' integrase family.</text>
</comment>
<keyword evidence="2" id="KW-0229">DNA integration</keyword>
<dbReference type="PANTHER" id="PTHR30349:SF64">
    <property type="entry name" value="PROPHAGE INTEGRASE INTD-RELATED"/>
    <property type="match status" value="1"/>
</dbReference>
<gene>
    <name evidence="8" type="primary">xerD_3</name>
    <name evidence="8" type="ORF">DTO96_102039</name>
</gene>
<accession>A0A345DD55</accession>
<dbReference type="PANTHER" id="PTHR30349">
    <property type="entry name" value="PHAGE INTEGRASE-RELATED"/>
    <property type="match status" value="1"/>
</dbReference>
<proteinExistence type="inferred from homology"/>
<evidence type="ECO:0000256" key="4">
    <source>
        <dbReference type="ARBA" id="ARBA00023172"/>
    </source>
</evidence>
<dbReference type="RefSeq" id="WP_114563384.1">
    <property type="nucleotide sequence ID" value="NZ_CP031124.1"/>
</dbReference>
<evidence type="ECO:0000313" key="9">
    <source>
        <dbReference type="Proteomes" id="UP000252182"/>
    </source>
</evidence>
<dbReference type="CDD" id="cd01193">
    <property type="entry name" value="INT_IntI_C"/>
    <property type="match status" value="1"/>
</dbReference>
<dbReference type="Gene3D" id="1.10.443.10">
    <property type="entry name" value="Intergrase catalytic core"/>
    <property type="match status" value="1"/>
</dbReference>
<dbReference type="PROSITE" id="PS51898">
    <property type="entry name" value="TYR_RECOMBINASE"/>
    <property type="match status" value="1"/>
</dbReference>
<dbReference type="AlphaFoldDB" id="A0A345DD55"/>
<feature type="domain" description="Tyr recombinase" evidence="6">
    <location>
        <begin position="106"/>
        <end position="319"/>
    </location>
</feature>
<dbReference type="InterPro" id="IPR013762">
    <property type="entry name" value="Integrase-like_cat_sf"/>
</dbReference>
<keyword evidence="9" id="KW-1185">Reference proteome</keyword>
<dbReference type="InterPro" id="IPR050090">
    <property type="entry name" value="Tyrosine_recombinase_XerCD"/>
</dbReference>
<dbReference type="InterPro" id="IPR011946">
    <property type="entry name" value="Integrase_integron-type"/>
</dbReference>
<reference evidence="9" key="1">
    <citation type="submission" date="2018-07" db="EMBL/GenBank/DDBJ databases">
        <authorList>
            <person name="Kim H."/>
        </authorList>
    </citation>
    <scope>NUCLEOTIDE SEQUENCE [LARGE SCALE GENOMIC DNA]</scope>
    <source>
        <strain evidence="9">F02</strain>
    </source>
</reference>
<dbReference type="NCBIfam" id="TIGR02249">
    <property type="entry name" value="integrase_gron"/>
    <property type="match status" value="1"/>
</dbReference>
<dbReference type="InterPro" id="IPR004107">
    <property type="entry name" value="Integrase_SAM-like_N"/>
</dbReference>
<keyword evidence="4" id="KW-0233">DNA recombination</keyword>
<evidence type="ECO:0000256" key="2">
    <source>
        <dbReference type="ARBA" id="ARBA00022908"/>
    </source>
</evidence>
<evidence type="ECO:0000313" key="8">
    <source>
        <dbReference type="EMBL" id="AXF86293.1"/>
    </source>
</evidence>
<dbReference type="GO" id="GO:0015074">
    <property type="term" value="P:DNA integration"/>
    <property type="evidence" value="ECO:0007669"/>
    <property type="project" value="UniProtKB-KW"/>
</dbReference>
<dbReference type="InterPro" id="IPR010998">
    <property type="entry name" value="Integrase_recombinase_N"/>
</dbReference>
<sequence>MSTQEKPKKLLDLVKEKVRYKHYSLRTEQSYCGWIKRFILFHNKRHPIDMGAVEVTAYLSHLSDKCGVSAATHGQALSALLFLYKEVLGIDLPWLDGLHRPKKSARLPVVLTVSEVELLFTHLSGIHLLMAKMLYGTGMRLMELLSLRIKDIDLETCEITVRQGKGNKDRVTMLPRMVLDDVVAQIASAKSVFDKDRAEDRAGVYLPFALAQKYPNSDKTFAWFWLFPARAESLDPQSGVIRRHHTHEQAVQRAIKNAVVQSRINKPATTHTLRHSFATHVLQSGYDIRTVQELLGHSDVSTTMIYTHVLKRGGRGVESPLDRM</sequence>
<dbReference type="GO" id="GO:0006310">
    <property type="term" value="P:DNA recombination"/>
    <property type="evidence" value="ECO:0007669"/>
    <property type="project" value="UniProtKB-KW"/>
</dbReference>
<dbReference type="Pfam" id="PF00589">
    <property type="entry name" value="Phage_integrase"/>
    <property type="match status" value="1"/>
</dbReference>
<dbReference type="Gene3D" id="1.10.150.130">
    <property type="match status" value="1"/>
</dbReference>
<evidence type="ECO:0000256" key="1">
    <source>
        <dbReference type="ARBA" id="ARBA00008857"/>
    </source>
</evidence>
<evidence type="ECO:0000259" key="7">
    <source>
        <dbReference type="PROSITE" id="PS51900"/>
    </source>
</evidence>
<feature type="domain" description="Core-binding (CB)" evidence="7">
    <location>
        <begin position="8"/>
        <end position="88"/>
    </location>
</feature>
<dbReference type="InterPro" id="IPR044068">
    <property type="entry name" value="CB"/>
</dbReference>
<dbReference type="Pfam" id="PF13495">
    <property type="entry name" value="Phage_int_SAM_4"/>
    <property type="match status" value="1"/>
</dbReference>
<dbReference type="Proteomes" id="UP000252182">
    <property type="component" value="Chromosome"/>
</dbReference>
<dbReference type="GO" id="GO:0003677">
    <property type="term" value="F:DNA binding"/>
    <property type="evidence" value="ECO:0007669"/>
    <property type="project" value="UniProtKB-UniRule"/>
</dbReference>
<dbReference type="InterPro" id="IPR002104">
    <property type="entry name" value="Integrase_catalytic"/>
</dbReference>
<keyword evidence="3 5" id="KW-0238">DNA-binding</keyword>
<evidence type="ECO:0000256" key="3">
    <source>
        <dbReference type="ARBA" id="ARBA00023125"/>
    </source>
</evidence>
<name>A0A345DD55_9BURK</name>
<evidence type="ECO:0000256" key="5">
    <source>
        <dbReference type="PROSITE-ProRule" id="PRU01248"/>
    </source>
</evidence>
<protein>
    <submittedName>
        <fullName evidence="8">Tyrosine recombinase XerD</fullName>
    </submittedName>
</protein>
<evidence type="ECO:0000259" key="6">
    <source>
        <dbReference type="PROSITE" id="PS51898"/>
    </source>
</evidence>
<dbReference type="PROSITE" id="PS51900">
    <property type="entry name" value="CB"/>
    <property type="match status" value="1"/>
</dbReference>
<dbReference type="EMBL" id="CP031124">
    <property type="protein sequence ID" value="AXF86293.1"/>
    <property type="molecule type" value="Genomic_DNA"/>
</dbReference>
<dbReference type="InterPro" id="IPR011010">
    <property type="entry name" value="DNA_brk_join_enz"/>
</dbReference>
<organism evidence="8 9">
    <name type="scientific">Ephemeroptericola cinctiostellae</name>
    <dbReference type="NCBI Taxonomy" id="2268024"/>
    <lineage>
        <taxon>Bacteria</taxon>
        <taxon>Pseudomonadati</taxon>
        <taxon>Pseudomonadota</taxon>
        <taxon>Betaproteobacteria</taxon>
        <taxon>Burkholderiales</taxon>
        <taxon>Burkholderiaceae</taxon>
        <taxon>Ephemeroptericola</taxon>
    </lineage>
</organism>